<feature type="region of interest" description="Disordered" evidence="1">
    <location>
        <begin position="117"/>
        <end position="159"/>
    </location>
</feature>
<evidence type="ECO:0000313" key="2">
    <source>
        <dbReference type="EMBL" id="RUP50883.1"/>
    </source>
</evidence>
<feature type="compositionally biased region" description="Acidic residues" evidence="1">
    <location>
        <begin position="120"/>
        <end position="130"/>
    </location>
</feature>
<protein>
    <submittedName>
        <fullName evidence="2">Uncharacterized protein</fullName>
    </submittedName>
</protein>
<accession>A0A433DJ51</accession>
<dbReference type="OrthoDB" id="15001at2759"/>
<keyword evidence="3" id="KW-1185">Reference proteome</keyword>
<evidence type="ECO:0000256" key="1">
    <source>
        <dbReference type="SAM" id="MobiDB-lite"/>
    </source>
</evidence>
<reference evidence="2 3" key="1">
    <citation type="journal article" date="2018" name="New Phytol.">
        <title>Phylogenomics of Endogonaceae and evolution of mycorrhizas within Mucoromycota.</title>
        <authorList>
            <person name="Chang Y."/>
            <person name="Desiro A."/>
            <person name="Na H."/>
            <person name="Sandor L."/>
            <person name="Lipzen A."/>
            <person name="Clum A."/>
            <person name="Barry K."/>
            <person name="Grigoriev I.V."/>
            <person name="Martin F.M."/>
            <person name="Stajich J.E."/>
            <person name="Smith M.E."/>
            <person name="Bonito G."/>
            <person name="Spatafora J.W."/>
        </authorList>
    </citation>
    <scope>NUCLEOTIDE SEQUENCE [LARGE SCALE GENOMIC DNA]</scope>
    <source>
        <strain evidence="2 3">GMNB39</strain>
    </source>
</reference>
<organism evidence="2 3">
    <name type="scientific">Jimgerdemannia flammicorona</name>
    <dbReference type="NCBI Taxonomy" id="994334"/>
    <lineage>
        <taxon>Eukaryota</taxon>
        <taxon>Fungi</taxon>
        <taxon>Fungi incertae sedis</taxon>
        <taxon>Mucoromycota</taxon>
        <taxon>Mucoromycotina</taxon>
        <taxon>Endogonomycetes</taxon>
        <taxon>Endogonales</taxon>
        <taxon>Endogonaceae</taxon>
        <taxon>Jimgerdemannia</taxon>
    </lineage>
</organism>
<feature type="compositionally biased region" description="Basic and acidic residues" evidence="1">
    <location>
        <begin position="139"/>
        <end position="157"/>
    </location>
</feature>
<comment type="caution">
    <text evidence="2">The sequence shown here is derived from an EMBL/GenBank/DDBJ whole genome shotgun (WGS) entry which is preliminary data.</text>
</comment>
<gene>
    <name evidence="2" type="ORF">BC936DRAFT_137231</name>
</gene>
<evidence type="ECO:0000313" key="3">
    <source>
        <dbReference type="Proteomes" id="UP000268093"/>
    </source>
</evidence>
<dbReference type="EMBL" id="RBNI01001108">
    <property type="protein sequence ID" value="RUP50883.1"/>
    <property type="molecule type" value="Genomic_DNA"/>
</dbReference>
<proteinExistence type="predicted"/>
<dbReference type="AlphaFoldDB" id="A0A433DJ51"/>
<name>A0A433DJ51_9FUNG</name>
<sequence>MKRKQTSLRGVTRQEGHINWMLSSPDPTPIAFFRYISPTHRVSTIDKYWNVLNLALKQTDDQGLQDKLKRMKEMTDEARILRDWEMWMQEKAAIGVRRSVRETNLYFHDEINTLARNKGDEEENDEDNEVLDSSVNNADPKRSDDKDSDEHSSKDGEEQTAFVVNIFQETITASSADVEIADIFRSFTGAESIMDLLFDTIDELITDELHFFLTDFFNADRGPEGWDDALEWLLIDDTELEIIKKTKKLLKQTLVQFGEIPIQGQKSQIRADCVGYINDVTNYPLVCGEGARPGASTKKRIEDVTKNATSMARLYNNIIIAEADARHRLFVDLRTYGLTAHGTEVYVHRLFEVDCYSLLQDWTDMPKFVYMYEAVIKWALCIRSTKDGLIANRKKRHMTRYSEVRLSKKLATGTSSPAVSSRWAGWPPEEHILQSGQWRDLNLGHLLIEDDVVVLDEDVAKDGKVEAAVAEPSGARVVRILLKDEVGPWHFEAGAAD</sequence>
<dbReference type="Proteomes" id="UP000268093">
    <property type="component" value="Unassembled WGS sequence"/>
</dbReference>